<comment type="caution">
    <text evidence="1">The sequence shown here is derived from an EMBL/GenBank/DDBJ whole genome shotgun (WGS) entry which is preliminary data.</text>
</comment>
<evidence type="ECO:0000313" key="2">
    <source>
        <dbReference type="Proteomes" id="UP001157186"/>
    </source>
</evidence>
<organism evidence="1 2">
    <name type="scientific">Thalassotalea insulae</name>
    <dbReference type="NCBI Taxonomy" id="2056778"/>
    <lineage>
        <taxon>Bacteria</taxon>
        <taxon>Pseudomonadati</taxon>
        <taxon>Pseudomonadota</taxon>
        <taxon>Gammaproteobacteria</taxon>
        <taxon>Alteromonadales</taxon>
        <taxon>Colwelliaceae</taxon>
        <taxon>Thalassotalea</taxon>
    </lineage>
</organism>
<reference evidence="1 2" key="1">
    <citation type="submission" date="2023-03" db="EMBL/GenBank/DDBJ databases">
        <title>Draft genome sequence of Thalassotalea insulae KCTC 62186T.</title>
        <authorList>
            <person name="Sawabe T."/>
        </authorList>
    </citation>
    <scope>NUCLEOTIDE SEQUENCE [LARGE SCALE GENOMIC DNA]</scope>
    <source>
        <strain evidence="1 2">KCTC 62186</strain>
    </source>
</reference>
<dbReference type="Proteomes" id="UP001157186">
    <property type="component" value="Unassembled WGS sequence"/>
</dbReference>
<sequence>MKRQEQKDLNNNVISFVYRLIKKKRFHPPSYKFVCSHLNEVSFKTSRGKHWTPKRLFRMLQRNGFGGLYGLYHSEGLGGPISSESLSFLN</sequence>
<keyword evidence="2" id="KW-1185">Reference proteome</keyword>
<protein>
    <recommendedName>
        <fullName evidence="3">Recombinase domain-containing protein</fullName>
    </recommendedName>
</protein>
<proteinExistence type="predicted"/>
<evidence type="ECO:0008006" key="3">
    <source>
        <dbReference type="Google" id="ProtNLM"/>
    </source>
</evidence>
<dbReference type="EMBL" id="BSST01000001">
    <property type="protein sequence ID" value="GLX77725.1"/>
    <property type="molecule type" value="Genomic_DNA"/>
</dbReference>
<gene>
    <name evidence="1" type="ORF">tinsulaeT_10650</name>
</gene>
<accession>A0ABQ6GTE5</accession>
<name>A0ABQ6GTE5_9GAMM</name>
<evidence type="ECO:0000313" key="1">
    <source>
        <dbReference type="EMBL" id="GLX77725.1"/>
    </source>
</evidence>